<dbReference type="Gene3D" id="2.40.30.170">
    <property type="match status" value="1"/>
</dbReference>
<evidence type="ECO:0000313" key="6">
    <source>
        <dbReference type="EMBL" id="OGY46348.1"/>
    </source>
</evidence>
<reference evidence="6 7" key="1">
    <citation type="journal article" date="2016" name="Nat. Commun.">
        <title>Thousands of microbial genomes shed light on interconnected biogeochemical processes in an aquifer system.</title>
        <authorList>
            <person name="Anantharaman K."/>
            <person name="Brown C.T."/>
            <person name="Hug L.A."/>
            <person name="Sharon I."/>
            <person name="Castelle C.J."/>
            <person name="Probst A.J."/>
            <person name="Thomas B.C."/>
            <person name="Singh A."/>
            <person name="Wilkins M.J."/>
            <person name="Karaoz U."/>
            <person name="Brodie E.L."/>
            <person name="Williams K.H."/>
            <person name="Hubbard S.S."/>
            <person name="Banfield J.F."/>
        </authorList>
    </citation>
    <scope>NUCLEOTIDE SEQUENCE [LARGE SCALE GENOMIC DNA]</scope>
</reference>
<keyword evidence="3 4" id="KW-0175">Coiled coil</keyword>
<name>A0A1G1Y217_9BACT</name>
<evidence type="ECO:0000256" key="4">
    <source>
        <dbReference type="SAM" id="Coils"/>
    </source>
</evidence>
<feature type="transmembrane region" description="Helical" evidence="5">
    <location>
        <begin position="9"/>
        <end position="29"/>
    </location>
</feature>
<evidence type="ECO:0000256" key="5">
    <source>
        <dbReference type="SAM" id="Phobius"/>
    </source>
</evidence>
<feature type="coiled-coil region" evidence="4">
    <location>
        <begin position="318"/>
        <end position="378"/>
    </location>
</feature>
<dbReference type="GO" id="GO:0030313">
    <property type="term" value="C:cell envelope"/>
    <property type="evidence" value="ECO:0007669"/>
    <property type="project" value="UniProtKB-SubCell"/>
</dbReference>
<dbReference type="Gene3D" id="1.10.287.470">
    <property type="entry name" value="Helix hairpin bin"/>
    <property type="match status" value="1"/>
</dbReference>
<dbReference type="Proteomes" id="UP000178432">
    <property type="component" value="Unassembled WGS sequence"/>
</dbReference>
<dbReference type="SUPFAM" id="SSF111369">
    <property type="entry name" value="HlyD-like secretion proteins"/>
    <property type="match status" value="2"/>
</dbReference>
<dbReference type="EMBL" id="MHIF01000062">
    <property type="protein sequence ID" value="OGY46348.1"/>
    <property type="molecule type" value="Genomic_DNA"/>
</dbReference>
<keyword evidence="5" id="KW-0472">Membrane</keyword>
<dbReference type="PANTHER" id="PTHR32347:SF14">
    <property type="entry name" value="EFFLUX SYSTEM COMPONENT YKNX-RELATED"/>
    <property type="match status" value="1"/>
</dbReference>
<dbReference type="Gene3D" id="2.40.420.20">
    <property type="match status" value="1"/>
</dbReference>
<comment type="caution">
    <text evidence="6">The sequence shown here is derived from an EMBL/GenBank/DDBJ whole genome shotgun (WGS) entry which is preliminary data.</text>
</comment>
<dbReference type="InterPro" id="IPR006143">
    <property type="entry name" value="RND_pump_MFP"/>
</dbReference>
<evidence type="ECO:0000256" key="1">
    <source>
        <dbReference type="ARBA" id="ARBA00004196"/>
    </source>
</evidence>
<accession>A0A1G1Y217</accession>
<evidence type="ECO:0000256" key="2">
    <source>
        <dbReference type="ARBA" id="ARBA00009477"/>
    </source>
</evidence>
<dbReference type="PANTHER" id="PTHR32347">
    <property type="entry name" value="EFFLUX SYSTEM COMPONENT YKNX-RELATED"/>
    <property type="match status" value="1"/>
</dbReference>
<dbReference type="AlphaFoldDB" id="A0A1G1Y217"/>
<evidence type="ECO:0000256" key="3">
    <source>
        <dbReference type="ARBA" id="ARBA00023054"/>
    </source>
</evidence>
<dbReference type="InterPro" id="IPR050465">
    <property type="entry name" value="UPF0194_transport"/>
</dbReference>
<proteinExistence type="inferred from homology"/>
<dbReference type="Gene3D" id="2.40.50.100">
    <property type="match status" value="1"/>
</dbReference>
<dbReference type="GO" id="GO:0016020">
    <property type="term" value="C:membrane"/>
    <property type="evidence" value="ECO:0007669"/>
    <property type="project" value="InterPro"/>
</dbReference>
<evidence type="ECO:0008006" key="8">
    <source>
        <dbReference type="Google" id="ProtNLM"/>
    </source>
</evidence>
<keyword evidence="5" id="KW-1133">Transmembrane helix</keyword>
<comment type="similarity">
    <text evidence="2">Belongs to the membrane fusion protein (MFP) (TC 8.A.1) family.</text>
</comment>
<keyword evidence="5" id="KW-0812">Transmembrane</keyword>
<dbReference type="NCBIfam" id="TIGR01730">
    <property type="entry name" value="RND_mfp"/>
    <property type="match status" value="1"/>
</dbReference>
<protein>
    <recommendedName>
        <fullName evidence="8">Membrane fusion protein biotin-lipoyl like domain-containing protein</fullName>
    </recommendedName>
</protein>
<gene>
    <name evidence="6" type="ORF">A2663_02305</name>
</gene>
<organism evidence="6 7">
    <name type="scientific">Candidatus Buchananbacteria bacterium RIFCSPHIGHO2_01_FULL_46_12</name>
    <dbReference type="NCBI Taxonomy" id="1797536"/>
    <lineage>
        <taxon>Bacteria</taxon>
        <taxon>Candidatus Buchananiibacteriota</taxon>
    </lineage>
</organism>
<evidence type="ECO:0000313" key="7">
    <source>
        <dbReference type="Proteomes" id="UP000178432"/>
    </source>
</evidence>
<sequence length="563" mass="60794">MKKILKSKIFWAIIIILIIGGVAAKFLLFKGKITEYVTQDVKLGSIIQTVSATGQVKSASEIELNFKNAGQLAVLNVKTGDKVLTNQVLAQLKATDLAISVTKAQADLLEAQANFDKTKAGATKEDIAVYQAAADKAGSDLISAQTDLSNAKSTYSQTRDNEEKNVLVDVNSALTKANISLQKIYDTIYYEGNETTNNFSVSDPALLNTVKNGYAASQAAIKNAQTSYEAAKIDYQDSQVNAAVTDDLDALNELLTTLTDLSNLLDKVITTGNLTLTELDTLKTNINTEKTTTAASLSAVQTGWHDLADARLNYQTKVKAAEEAVAVAQSALAKAEADLAYKKAPARIEDVALYEARLRKAQADLRLAQEKYDETIIRAPIDGVITDTNFSAGEQTSLVEPVVALLAAQNYEIEVDIPESDIVKINVLDEADITLDAFSGDNIFKGKVAAINPAQTKIQDVVYYKVTVIFIQDQPEGIKALTEKIKPGMTANITVKTAQIDNVLIIPQRALKEKDGKKTVDILANGKPQTMAVELGLKGDEGLIELKSGLNEGDKVITFVREK</sequence>
<dbReference type="GO" id="GO:0022857">
    <property type="term" value="F:transmembrane transporter activity"/>
    <property type="evidence" value="ECO:0007669"/>
    <property type="project" value="InterPro"/>
</dbReference>
<comment type="subcellular location">
    <subcellularLocation>
        <location evidence="1">Cell envelope</location>
    </subcellularLocation>
</comment>